<dbReference type="EMBL" id="JAUNZN010000001">
    <property type="protein sequence ID" value="KAK4829117.1"/>
    <property type="molecule type" value="Genomic_DNA"/>
</dbReference>
<comment type="caution">
    <text evidence="2">The sequence shown here is derived from an EMBL/GenBank/DDBJ whole genome shotgun (WGS) entry which is preliminary data.</text>
</comment>
<protein>
    <recommendedName>
        <fullName evidence="1">Reverse transcriptase domain-containing protein</fullName>
    </recommendedName>
</protein>
<gene>
    <name evidence="2" type="ORF">QYF61_002155</name>
</gene>
<feature type="non-terminal residue" evidence="2">
    <location>
        <position position="859"/>
    </location>
</feature>
<evidence type="ECO:0000259" key="1">
    <source>
        <dbReference type="Pfam" id="PF00078"/>
    </source>
</evidence>
<dbReference type="AlphaFoldDB" id="A0AAN7PAQ9"/>
<dbReference type="Proteomes" id="UP001333110">
    <property type="component" value="Unassembled WGS sequence"/>
</dbReference>
<evidence type="ECO:0000313" key="3">
    <source>
        <dbReference type="Proteomes" id="UP001333110"/>
    </source>
</evidence>
<name>A0AAN7PAQ9_MYCAM</name>
<dbReference type="InterPro" id="IPR000477">
    <property type="entry name" value="RT_dom"/>
</dbReference>
<evidence type="ECO:0000313" key="2">
    <source>
        <dbReference type="EMBL" id="KAK4829117.1"/>
    </source>
</evidence>
<dbReference type="CDD" id="cd01650">
    <property type="entry name" value="RT_nLTR_like"/>
    <property type="match status" value="1"/>
</dbReference>
<organism evidence="2 3">
    <name type="scientific">Mycteria americana</name>
    <name type="common">Wood stork</name>
    <dbReference type="NCBI Taxonomy" id="33587"/>
    <lineage>
        <taxon>Eukaryota</taxon>
        <taxon>Metazoa</taxon>
        <taxon>Chordata</taxon>
        <taxon>Craniata</taxon>
        <taxon>Vertebrata</taxon>
        <taxon>Euteleostomi</taxon>
        <taxon>Archelosauria</taxon>
        <taxon>Archosauria</taxon>
        <taxon>Dinosauria</taxon>
        <taxon>Saurischia</taxon>
        <taxon>Theropoda</taxon>
        <taxon>Coelurosauria</taxon>
        <taxon>Aves</taxon>
        <taxon>Neognathae</taxon>
        <taxon>Neoaves</taxon>
        <taxon>Aequornithes</taxon>
        <taxon>Ciconiiformes</taxon>
        <taxon>Ciconiidae</taxon>
        <taxon>Mycteria</taxon>
    </lineage>
</organism>
<dbReference type="PANTHER" id="PTHR33332">
    <property type="entry name" value="REVERSE TRANSCRIPTASE DOMAIN-CONTAINING PROTEIN"/>
    <property type="match status" value="1"/>
</dbReference>
<sequence length="859" mass="98774">MSQPLNLKAGTGRMKSFPLQEKIRQAKSSVIGRKGNITPIFKKGRKEDPGIYQPVGFTSVPSKTMEQILLEDMLKHMEGREEIRESQRGFTKGKSCLKNLVAFYDGVTASMDKGRAMDIIYLDFCKAFGMIPYNVTAAKLERYGLDGSTVRYIRNWLDGRIQMLQSMAQCHNGNQSVLGPILFNIFINDVHRGIECNPRKFVDDTKVSGAINTLVGRDAIQRDIDRLEEWACVNLMRFSKLQGLGSGKPQYQYRLGDECIESSPAGKNLRKPVDEKLDMSRKCALAAQKGNCILGCIKRSVVSSRSREVIPPLYSTLRRPRLEYCIQLWGRQYKKDMGLLEWVQRRATKMVRRIQHLSYEERLSKLGLFCLEKRRLWGDLIEAFQYTKGSYKKGGERLFYQGLTRGSDFKLKEGSFRLDIRMKFFTMRVVRHWNRLPRDVVDAPSLVVFKVKLDGPLSTLIYIMTGFVGKGRAVGVIYLNFSKAFDTVSHNILEPKLRYCSLSCDLSCLASLPMAAEDTLIKFADDITVGAPVNMLESRAASQGHLHKRGEMDKQEPYLIQQGQMQMLHTGHYLAEEQLWKKELGVLVKRTPNTGRTLTNFSEFSSSFQGGLSLEWLPHAGSQGEQVLFRLGQRWLWGHLTATPGPIGRSSRRLFLVMHGRQSIIVTTCPGIQSPSLRLSLRKRVEWIKPWETWPSRPCWLDWRPPEVPSRSSDSRTLSIVILQFWAPHYKRDIEVLERVQRRATKLVKGLEHKSYEEWLRELRLFSLEKRKLRGDLIALYNCLKGGCSEVGVGLFSQVTSDRTRGNGLKLRQGRFRLAIRKFYFTERVIKHWNRLPREVVELPSLEVFKRRLDEVLRD</sequence>
<dbReference type="Pfam" id="PF00078">
    <property type="entry name" value="RVT_1"/>
    <property type="match status" value="1"/>
</dbReference>
<keyword evidence="3" id="KW-1185">Reference proteome</keyword>
<proteinExistence type="predicted"/>
<reference evidence="2 3" key="1">
    <citation type="journal article" date="2023" name="J. Hered.">
        <title>Chromosome-level genome of the wood stork (Mycteria americana) provides insight into avian chromosome evolution.</title>
        <authorList>
            <person name="Flamio R. Jr."/>
            <person name="Ramstad K.M."/>
        </authorList>
    </citation>
    <scope>NUCLEOTIDE SEQUENCE [LARGE SCALE GENOMIC DNA]</scope>
    <source>
        <strain evidence="2">JAX WOST 10</strain>
    </source>
</reference>
<feature type="domain" description="Reverse transcriptase" evidence="1">
    <location>
        <begin position="45"/>
        <end position="209"/>
    </location>
</feature>
<accession>A0AAN7PAQ9</accession>